<keyword evidence="2" id="KW-0472">Membrane</keyword>
<name>A0ABT4TYJ1_9ACTN</name>
<feature type="domain" description="DUF6199" evidence="3">
    <location>
        <begin position="11"/>
        <end position="70"/>
    </location>
</feature>
<keyword evidence="2" id="KW-1133">Transmembrane helix</keyword>
<dbReference type="Pfam" id="PF19701">
    <property type="entry name" value="DUF6199"/>
    <property type="match status" value="1"/>
</dbReference>
<evidence type="ECO:0000256" key="2">
    <source>
        <dbReference type="SAM" id="Phobius"/>
    </source>
</evidence>
<evidence type="ECO:0000313" key="4">
    <source>
        <dbReference type="EMBL" id="MDA2809771.1"/>
    </source>
</evidence>
<comment type="caution">
    <text evidence="4">The sequence shown here is derived from an EMBL/GenBank/DDBJ whole genome shotgun (WGS) entry which is preliminary data.</text>
</comment>
<gene>
    <name evidence="4" type="ORF">O4J56_03885</name>
</gene>
<dbReference type="RefSeq" id="WP_270683676.1">
    <property type="nucleotide sequence ID" value="NZ_JAQFWQ010000007.1"/>
</dbReference>
<sequence>MDESALFLAIGPLAVLMGAWYLARPRAWARYSARYWVKDPEGAEPSGGAVVLVVATGCVSIGLGAALLFLGLDERNGHTPGGDEAPAPTGLPGLEPPQAP</sequence>
<feature type="region of interest" description="Disordered" evidence="1">
    <location>
        <begin position="78"/>
        <end position="100"/>
    </location>
</feature>
<accession>A0ABT4TYJ1</accession>
<evidence type="ECO:0000256" key="1">
    <source>
        <dbReference type="SAM" id="MobiDB-lite"/>
    </source>
</evidence>
<evidence type="ECO:0000259" key="3">
    <source>
        <dbReference type="Pfam" id="PF19701"/>
    </source>
</evidence>
<evidence type="ECO:0000313" key="5">
    <source>
        <dbReference type="Proteomes" id="UP001527866"/>
    </source>
</evidence>
<organism evidence="4 5">
    <name type="scientific">Nocardiopsis endophytica</name>
    <dbReference type="NCBI Taxonomy" id="3018445"/>
    <lineage>
        <taxon>Bacteria</taxon>
        <taxon>Bacillati</taxon>
        <taxon>Actinomycetota</taxon>
        <taxon>Actinomycetes</taxon>
        <taxon>Streptosporangiales</taxon>
        <taxon>Nocardiopsidaceae</taxon>
        <taxon>Nocardiopsis</taxon>
    </lineage>
</organism>
<dbReference type="InterPro" id="IPR045679">
    <property type="entry name" value="DUF6199"/>
</dbReference>
<dbReference type="Proteomes" id="UP001527866">
    <property type="component" value="Unassembled WGS sequence"/>
</dbReference>
<feature type="transmembrane region" description="Helical" evidence="2">
    <location>
        <begin position="49"/>
        <end position="70"/>
    </location>
</feature>
<protein>
    <recommendedName>
        <fullName evidence="3">DUF6199 domain-containing protein</fullName>
    </recommendedName>
</protein>
<keyword evidence="2" id="KW-0812">Transmembrane</keyword>
<reference evidence="4 5" key="1">
    <citation type="submission" date="2023-01" db="EMBL/GenBank/DDBJ databases">
        <title>Draft genome sequence of Nocardiopsis sp. RSe5-2 isolated from halophytes.</title>
        <authorList>
            <person name="Duangmal K."/>
            <person name="Chantavorakit T."/>
        </authorList>
    </citation>
    <scope>NUCLEOTIDE SEQUENCE [LARGE SCALE GENOMIC DNA]</scope>
    <source>
        <strain evidence="4 5">RSe5-2</strain>
    </source>
</reference>
<keyword evidence="5" id="KW-1185">Reference proteome</keyword>
<proteinExistence type="predicted"/>
<dbReference type="EMBL" id="JAQFWQ010000007">
    <property type="protein sequence ID" value="MDA2809771.1"/>
    <property type="molecule type" value="Genomic_DNA"/>
</dbReference>